<keyword evidence="10" id="KW-0325">Glycoprotein</keyword>
<feature type="transmembrane region" description="Helical" evidence="21">
    <location>
        <begin position="506"/>
        <end position="527"/>
    </location>
</feature>
<evidence type="ECO:0000256" key="8">
    <source>
        <dbReference type="ARBA" id="ARBA00023065"/>
    </source>
</evidence>
<name>A0AAW0NZJ6_9GOBI</name>
<evidence type="ECO:0000256" key="10">
    <source>
        <dbReference type="ARBA" id="ARBA00023180"/>
    </source>
</evidence>
<evidence type="ECO:0000256" key="16">
    <source>
        <dbReference type="ARBA" id="ARBA00067128"/>
    </source>
</evidence>
<evidence type="ECO:0000256" key="20">
    <source>
        <dbReference type="SAM" id="MobiDB-lite"/>
    </source>
</evidence>
<evidence type="ECO:0000256" key="3">
    <source>
        <dbReference type="ARBA" id="ARBA00022692"/>
    </source>
</evidence>
<keyword evidence="23" id="KW-1185">Reference proteome</keyword>
<dbReference type="PROSITE" id="PS50283">
    <property type="entry name" value="NA_SOLUT_SYMP_3"/>
    <property type="match status" value="1"/>
</dbReference>
<evidence type="ECO:0000256" key="17">
    <source>
        <dbReference type="ARBA" id="ARBA00078602"/>
    </source>
</evidence>
<feature type="transmembrane region" description="Helical" evidence="21">
    <location>
        <begin position="258"/>
        <end position="286"/>
    </location>
</feature>
<proteinExistence type="inferred from homology"/>
<protein>
    <recommendedName>
        <fullName evidence="16">High affinity choline transporter 1</fullName>
    </recommendedName>
    <alternativeName>
        <fullName evidence="18">Hemicholinium-3-sensitive choline transporter</fullName>
    </alternativeName>
    <alternativeName>
        <fullName evidence="17">Solute carrier family 5 member 7</fullName>
    </alternativeName>
</protein>
<evidence type="ECO:0000313" key="22">
    <source>
        <dbReference type="EMBL" id="KAK7904922.1"/>
    </source>
</evidence>
<comment type="function">
    <text evidence="14">High-affinity Na(+)-coupled choline transmembrane symporter. Functions as an electrogenic, voltage-dependent transporter with variable charge/choline stoichiometry. Choline uptake and choline-induced current is also Cl(-)-dependent where Cl(-) is likely a regulatory ion rather than cotransported ion. Plays a critical role in acetylcholine (ACh) synthesis by taking up the substrate choline from the synaptic cleft into the presynaptic nerve terminals after neurotransmitter release. SLC5A7/CHT1-mediated choline high-affinity transport in cholinergic neurons is the rate-limiting step for production of ACh, thereby facilitating communication by subsequent action potentials. Localized predominantly in presynaptic terminal intracellular organelles, and translocated to the plasma membrane in active form in response to neuronal activity.</text>
</comment>
<dbReference type="Gene3D" id="1.20.1730.10">
    <property type="entry name" value="Sodium/glucose cotransporter"/>
    <property type="match status" value="1"/>
</dbReference>
<feature type="transmembrane region" description="Helical" evidence="21">
    <location>
        <begin position="398"/>
        <end position="423"/>
    </location>
</feature>
<comment type="caution">
    <text evidence="22">The sequence shown here is derived from an EMBL/GenBank/DDBJ whole genome shotgun (WGS) entry which is preliminary data.</text>
</comment>
<evidence type="ECO:0000256" key="4">
    <source>
        <dbReference type="ARBA" id="ARBA00022847"/>
    </source>
</evidence>
<comment type="catalytic activity">
    <reaction evidence="13">
        <text>choline(out) + n Na(+)(out) = choline(in) + n Na(+)(in)</text>
        <dbReference type="Rhea" id="RHEA:76443"/>
        <dbReference type="ChEBI" id="CHEBI:15354"/>
        <dbReference type="ChEBI" id="CHEBI:29101"/>
    </reaction>
</comment>
<keyword evidence="7" id="KW-0915">Sodium</keyword>
<dbReference type="PANTHER" id="PTHR45897:SF2">
    <property type="entry name" value="HIGH AFFINITY CHOLINE TRANSPORTER 1"/>
    <property type="match status" value="1"/>
</dbReference>
<keyword evidence="6 21" id="KW-1133">Transmembrane helix</keyword>
<feature type="transmembrane region" description="Helical" evidence="21">
    <location>
        <begin position="562"/>
        <end position="578"/>
    </location>
</feature>
<comment type="subcellular location">
    <subcellularLocation>
        <location evidence="12">Presynaptic cell membrane</location>
        <topology evidence="12">Multi-pass membrane protein</topology>
    </subcellularLocation>
</comment>
<evidence type="ECO:0000256" key="18">
    <source>
        <dbReference type="ARBA" id="ARBA00083424"/>
    </source>
</evidence>
<evidence type="ECO:0000256" key="19">
    <source>
        <dbReference type="RuleBase" id="RU362091"/>
    </source>
</evidence>
<accession>A0AAW0NZJ6</accession>
<dbReference type="CDD" id="cd11474">
    <property type="entry name" value="SLC5sbd_CHT"/>
    <property type="match status" value="1"/>
</dbReference>
<feature type="transmembrane region" description="Helical" evidence="21">
    <location>
        <begin position="460"/>
        <end position="485"/>
    </location>
</feature>
<keyword evidence="4" id="KW-0769">Symport</keyword>
<dbReference type="GO" id="GO:0008292">
    <property type="term" value="P:acetylcholine biosynthetic process"/>
    <property type="evidence" value="ECO:0007669"/>
    <property type="project" value="TreeGrafter"/>
</dbReference>
<reference evidence="23" key="1">
    <citation type="submission" date="2024-04" db="EMBL/GenBank/DDBJ databases">
        <title>Salinicola lusitanus LLJ914,a marine bacterium isolated from the Okinawa Trough.</title>
        <authorList>
            <person name="Li J."/>
        </authorList>
    </citation>
    <scope>NUCLEOTIDE SEQUENCE [LARGE SCALE GENOMIC DNA]</scope>
</reference>
<evidence type="ECO:0000256" key="13">
    <source>
        <dbReference type="ARBA" id="ARBA00052778"/>
    </source>
</evidence>
<evidence type="ECO:0000256" key="21">
    <source>
        <dbReference type="SAM" id="Phobius"/>
    </source>
</evidence>
<feature type="transmembrane region" description="Helical" evidence="21">
    <location>
        <begin position="533"/>
        <end position="555"/>
    </location>
</feature>
<dbReference type="InterPro" id="IPR038377">
    <property type="entry name" value="Na/Glc_symporter_sf"/>
</dbReference>
<evidence type="ECO:0000313" key="23">
    <source>
        <dbReference type="Proteomes" id="UP001460270"/>
    </source>
</evidence>
<evidence type="ECO:0000256" key="7">
    <source>
        <dbReference type="ARBA" id="ARBA00023053"/>
    </source>
</evidence>
<feature type="transmembrane region" description="Helical" evidence="21">
    <location>
        <begin position="134"/>
        <end position="154"/>
    </location>
</feature>
<dbReference type="GO" id="GO:0007274">
    <property type="term" value="P:neuromuscular synaptic transmission"/>
    <property type="evidence" value="ECO:0007669"/>
    <property type="project" value="TreeGrafter"/>
</dbReference>
<feature type="transmembrane region" description="Helical" evidence="21">
    <location>
        <begin position="212"/>
        <end position="232"/>
    </location>
</feature>
<dbReference type="InterPro" id="IPR052244">
    <property type="entry name" value="Choline_transporter"/>
</dbReference>
<dbReference type="EMBL" id="JBBPFD010000012">
    <property type="protein sequence ID" value="KAK7904922.1"/>
    <property type="molecule type" value="Genomic_DNA"/>
</dbReference>
<keyword evidence="9 21" id="KW-0472">Membrane</keyword>
<comment type="subunit">
    <text evidence="15">Homooligomerizes at cell surface. Interacts with SEC14L1; may regulate SLC5A7.</text>
</comment>
<dbReference type="Pfam" id="PF00474">
    <property type="entry name" value="SSF"/>
    <property type="match status" value="1"/>
</dbReference>
<evidence type="ECO:0000256" key="11">
    <source>
        <dbReference type="ARBA" id="ARBA00023201"/>
    </source>
</evidence>
<evidence type="ECO:0000256" key="2">
    <source>
        <dbReference type="ARBA" id="ARBA00022448"/>
    </source>
</evidence>
<dbReference type="PANTHER" id="PTHR45897">
    <property type="entry name" value="HIGH-AFFINITY CHOLINE TRANSPORTER 1"/>
    <property type="match status" value="1"/>
</dbReference>
<evidence type="ECO:0000256" key="1">
    <source>
        <dbReference type="ARBA" id="ARBA00006434"/>
    </source>
</evidence>
<dbReference type="GO" id="GO:0030424">
    <property type="term" value="C:axon"/>
    <property type="evidence" value="ECO:0007669"/>
    <property type="project" value="TreeGrafter"/>
</dbReference>
<dbReference type="InterPro" id="IPR001734">
    <property type="entry name" value="Na/solute_symporter"/>
</dbReference>
<dbReference type="GO" id="GO:0030425">
    <property type="term" value="C:dendrite"/>
    <property type="evidence" value="ECO:0007669"/>
    <property type="project" value="TreeGrafter"/>
</dbReference>
<dbReference type="GO" id="GO:0042734">
    <property type="term" value="C:presynaptic membrane"/>
    <property type="evidence" value="ECO:0007669"/>
    <property type="project" value="UniProtKB-SubCell"/>
</dbReference>
<sequence>MGTPSKLLYECFTPTSAENPDSQLVGGAHDRKSGLGRNLGSKGAILVQAWKTFIPCVPTLTAPNKPSTPIHLHPSSSTSRSFHRTTRTLKQHIGLSGVVSESDPAPVVKRRTGALDLGGETQTKGKKMAIHAEGLVAIVLFYVLILFVGIWAAWKNKNSGVTAEGDRSESIMVGGRDIGLFVGGFTMTATWVGGGYINGTAEYVYLPGFGLAWAQAPFGYALSLVVGGLFFAKPMRSKGYVTMLDPFQQLYGQRMGGLLFIPALMGEIFWSAAILSALGATLSVIVDININMSVIISALIAIFYTLVGGLYSVAYTDVVQLFCIFLGLWISVPFALSNPAVSDISVTANKVVYQTPWLGKILPEDKWLWADNFCLLMLGGIPWQVYFQRVLSASSATYAQVLSFLAAFGCLIMAVPSVLIGAIGASTDWNQTTYGSLAPKDKDESDMILPIVLQHLCPPYISFFGLGAVSAAVMSSADSSILSASSMFARNIYQLAFRQSASDNEIVWVMRCTIFIFGAAATAMALLTGSVYGLWYLSSDLVYVIIFPQLLSVLFVKGTNTYGSVAGYIFGLLLRIGGGEPYLKLPPFIYYPGWVTQERVHHLTGDVEYFIQQRFPFKSVSMLASLLANIGFSYLTKYLFESGMLSHKYDFLDAVVSKHSKEIMDKTTLVNNHDNITLAEMAPVRQVLGTPLAGTFTNNESLSDDGGSSPEPFQNGD</sequence>
<gene>
    <name evidence="22" type="ORF">WMY93_017529</name>
</gene>
<dbReference type="GO" id="GO:0005307">
    <property type="term" value="F:choline:sodium symporter activity"/>
    <property type="evidence" value="ECO:0007669"/>
    <property type="project" value="TreeGrafter"/>
</dbReference>
<dbReference type="GO" id="GO:0043204">
    <property type="term" value="C:perikaryon"/>
    <property type="evidence" value="ECO:0007669"/>
    <property type="project" value="TreeGrafter"/>
</dbReference>
<feature type="transmembrane region" description="Helical" evidence="21">
    <location>
        <begin position="318"/>
        <end position="336"/>
    </location>
</feature>
<evidence type="ECO:0000256" key="6">
    <source>
        <dbReference type="ARBA" id="ARBA00022989"/>
    </source>
</evidence>
<dbReference type="AlphaFoldDB" id="A0AAW0NZJ6"/>
<keyword evidence="11" id="KW-0739">Sodium transport</keyword>
<keyword evidence="5" id="KW-0530">Neurotransmitter biosynthesis</keyword>
<evidence type="ECO:0000256" key="12">
    <source>
        <dbReference type="ARBA" id="ARBA00034107"/>
    </source>
</evidence>
<keyword evidence="8" id="KW-0406">Ion transport</keyword>
<evidence type="ECO:0000256" key="5">
    <source>
        <dbReference type="ARBA" id="ARBA00022979"/>
    </source>
</evidence>
<evidence type="ECO:0000256" key="14">
    <source>
        <dbReference type="ARBA" id="ARBA00056873"/>
    </source>
</evidence>
<organism evidence="22 23">
    <name type="scientific">Mugilogobius chulae</name>
    <name type="common">yellowstripe goby</name>
    <dbReference type="NCBI Taxonomy" id="88201"/>
    <lineage>
        <taxon>Eukaryota</taxon>
        <taxon>Metazoa</taxon>
        <taxon>Chordata</taxon>
        <taxon>Craniata</taxon>
        <taxon>Vertebrata</taxon>
        <taxon>Euteleostomi</taxon>
        <taxon>Actinopterygii</taxon>
        <taxon>Neopterygii</taxon>
        <taxon>Teleostei</taxon>
        <taxon>Neoteleostei</taxon>
        <taxon>Acanthomorphata</taxon>
        <taxon>Gobiaria</taxon>
        <taxon>Gobiiformes</taxon>
        <taxon>Gobioidei</taxon>
        <taxon>Gobiidae</taxon>
        <taxon>Gobionellinae</taxon>
        <taxon>Mugilogobius</taxon>
    </lineage>
</organism>
<keyword evidence="3 21" id="KW-0812">Transmembrane</keyword>
<dbReference type="FunFam" id="1.20.1730.10:FF:000008">
    <property type="entry name" value="High affinity choline transporter 1"/>
    <property type="match status" value="1"/>
</dbReference>
<evidence type="ECO:0000256" key="9">
    <source>
        <dbReference type="ARBA" id="ARBA00023136"/>
    </source>
</evidence>
<evidence type="ECO:0000256" key="15">
    <source>
        <dbReference type="ARBA" id="ARBA00065855"/>
    </source>
</evidence>
<keyword evidence="2" id="KW-0813">Transport</keyword>
<feature type="transmembrane region" description="Helical" evidence="21">
    <location>
        <begin position="292"/>
        <end position="311"/>
    </location>
</feature>
<feature type="region of interest" description="Disordered" evidence="20">
    <location>
        <begin position="698"/>
        <end position="717"/>
    </location>
</feature>
<comment type="similarity">
    <text evidence="1 19">Belongs to the sodium:solute symporter (SSF) (TC 2.A.21) family.</text>
</comment>
<dbReference type="GO" id="GO:0007271">
    <property type="term" value="P:synaptic transmission, cholinergic"/>
    <property type="evidence" value="ECO:0007669"/>
    <property type="project" value="TreeGrafter"/>
</dbReference>
<dbReference type="Proteomes" id="UP001460270">
    <property type="component" value="Unassembled WGS sequence"/>
</dbReference>